<keyword evidence="4" id="KW-0548">Nucleotidyltransferase</keyword>
<dbReference type="InterPro" id="IPR041588">
    <property type="entry name" value="Integrase_H2C2"/>
</dbReference>
<dbReference type="PROSITE" id="PS50994">
    <property type="entry name" value="INTEGRASE"/>
    <property type="match status" value="1"/>
</dbReference>
<dbReference type="GO" id="GO:0042575">
    <property type="term" value="C:DNA polymerase complex"/>
    <property type="evidence" value="ECO:0007669"/>
    <property type="project" value="UniProtKB-ARBA"/>
</dbReference>
<dbReference type="InterPro" id="IPR043502">
    <property type="entry name" value="DNA/RNA_pol_sf"/>
</dbReference>
<dbReference type="GO" id="GO:0003723">
    <property type="term" value="F:RNA binding"/>
    <property type="evidence" value="ECO:0007669"/>
    <property type="project" value="UniProtKB-KW"/>
</dbReference>
<dbReference type="FunFam" id="3.30.420.10:FF:000032">
    <property type="entry name" value="Retrovirus-related Pol polyprotein from transposon 297-like Protein"/>
    <property type="match status" value="1"/>
</dbReference>
<dbReference type="PROSITE" id="PS50878">
    <property type="entry name" value="RT_POL"/>
    <property type="match status" value="1"/>
</dbReference>
<dbReference type="InterPro" id="IPR043128">
    <property type="entry name" value="Rev_trsase/Diguanyl_cyclase"/>
</dbReference>
<keyword evidence="8" id="KW-0460">Magnesium</keyword>
<organism evidence="16">
    <name type="scientific">Trichuris suis</name>
    <name type="common">pig whipworm</name>
    <dbReference type="NCBI Taxonomy" id="68888"/>
    <lineage>
        <taxon>Eukaryota</taxon>
        <taxon>Metazoa</taxon>
        <taxon>Ecdysozoa</taxon>
        <taxon>Nematoda</taxon>
        <taxon>Enoplea</taxon>
        <taxon>Dorylaimia</taxon>
        <taxon>Trichinellida</taxon>
        <taxon>Trichuridae</taxon>
        <taxon>Trichuris</taxon>
    </lineage>
</organism>
<dbReference type="Proteomes" id="UP000030758">
    <property type="component" value="Unassembled WGS sequence"/>
</dbReference>
<reference evidence="16" key="1">
    <citation type="journal article" date="2014" name="Nat. Genet.">
        <title>Genome and transcriptome of the porcine whipworm Trichuris suis.</title>
        <authorList>
            <person name="Jex A.R."/>
            <person name="Nejsum P."/>
            <person name="Schwarz E.M."/>
            <person name="Hu L."/>
            <person name="Young N.D."/>
            <person name="Hall R.S."/>
            <person name="Korhonen P.K."/>
            <person name="Liao S."/>
            <person name="Thamsborg S."/>
            <person name="Xia J."/>
            <person name="Xu P."/>
            <person name="Wang S."/>
            <person name="Scheerlinck J.P."/>
            <person name="Hofmann A."/>
            <person name="Sternberg P.W."/>
            <person name="Wang J."/>
            <person name="Gasser R.B."/>
        </authorList>
    </citation>
    <scope>NUCLEOTIDE SEQUENCE [LARGE SCALE GENOMIC DNA]</scope>
    <source>
        <strain evidence="16">DCEP-RM93F</strain>
    </source>
</reference>
<dbReference type="InterPro" id="IPR036397">
    <property type="entry name" value="RNaseH_sf"/>
</dbReference>
<evidence type="ECO:0000259" key="14">
    <source>
        <dbReference type="PROSITE" id="PS50878"/>
    </source>
</evidence>
<evidence type="ECO:0000259" key="15">
    <source>
        <dbReference type="PROSITE" id="PS50994"/>
    </source>
</evidence>
<dbReference type="EC" id="2.7.7.49" evidence="1"/>
<evidence type="ECO:0000313" key="16">
    <source>
        <dbReference type="EMBL" id="KFD59660.1"/>
    </source>
</evidence>
<dbReference type="Pfam" id="PF00665">
    <property type="entry name" value="rve"/>
    <property type="match status" value="1"/>
</dbReference>
<dbReference type="GO" id="GO:0004190">
    <property type="term" value="F:aspartic-type endopeptidase activity"/>
    <property type="evidence" value="ECO:0007669"/>
    <property type="project" value="InterPro"/>
</dbReference>
<keyword evidence="11" id="KW-0695">RNA-directed DNA polymerase</keyword>
<dbReference type="InterPro" id="IPR055469">
    <property type="entry name" value="DUF7041"/>
</dbReference>
<name>A0A085MR14_9BILA</name>
<dbReference type="Pfam" id="PF00078">
    <property type="entry name" value="RVT_1"/>
    <property type="match status" value="1"/>
</dbReference>
<dbReference type="SUPFAM" id="SSF53098">
    <property type="entry name" value="Ribonuclease H-like"/>
    <property type="match status" value="1"/>
</dbReference>
<evidence type="ECO:0000256" key="8">
    <source>
        <dbReference type="ARBA" id="ARBA00022842"/>
    </source>
</evidence>
<proteinExistence type="predicted"/>
<dbReference type="FunFam" id="3.10.10.10:FF:000007">
    <property type="entry name" value="Retrovirus-related Pol polyprotein from transposon 17.6-like Protein"/>
    <property type="match status" value="1"/>
</dbReference>
<dbReference type="EMBL" id="KL367778">
    <property type="protein sequence ID" value="KFD59660.1"/>
    <property type="molecule type" value="Genomic_DNA"/>
</dbReference>
<dbReference type="Gene3D" id="3.30.70.270">
    <property type="match status" value="2"/>
</dbReference>
<keyword evidence="10" id="KW-0229">DNA integration</keyword>
<dbReference type="InterPro" id="IPR021109">
    <property type="entry name" value="Peptidase_aspartic_dom_sf"/>
</dbReference>
<evidence type="ECO:0000256" key="3">
    <source>
        <dbReference type="ARBA" id="ARBA00022679"/>
    </source>
</evidence>
<dbReference type="GO" id="GO:0006508">
    <property type="term" value="P:proteolysis"/>
    <property type="evidence" value="ECO:0007669"/>
    <property type="project" value="UniProtKB-KW"/>
</dbReference>
<dbReference type="CDD" id="cd01647">
    <property type="entry name" value="RT_LTR"/>
    <property type="match status" value="1"/>
</dbReference>
<gene>
    <name evidence="16" type="ORF">M514_28162</name>
</gene>
<dbReference type="PANTHER" id="PTHR37984:SF5">
    <property type="entry name" value="PROTEIN NYNRIN-LIKE"/>
    <property type="match status" value="1"/>
</dbReference>
<dbReference type="PANTHER" id="PTHR37984">
    <property type="entry name" value="PROTEIN CBG26694"/>
    <property type="match status" value="1"/>
</dbReference>
<dbReference type="InterPro" id="IPR050951">
    <property type="entry name" value="Retrovirus_Pol_polyprotein"/>
</dbReference>
<evidence type="ECO:0000256" key="10">
    <source>
        <dbReference type="ARBA" id="ARBA00022908"/>
    </source>
</evidence>
<dbReference type="FunFam" id="3.30.70.270:FF:000020">
    <property type="entry name" value="Transposon Tf2-6 polyprotein-like Protein"/>
    <property type="match status" value="1"/>
</dbReference>
<keyword evidence="12" id="KW-0511">Multifunctional enzyme</keyword>
<dbReference type="Pfam" id="PF17919">
    <property type="entry name" value="RT_RNaseH_2"/>
    <property type="match status" value="1"/>
</dbReference>
<dbReference type="PROSITE" id="PS50175">
    <property type="entry name" value="ASP_PROT_RETROV"/>
    <property type="match status" value="1"/>
</dbReference>
<dbReference type="GO" id="GO:0015074">
    <property type="term" value="P:DNA integration"/>
    <property type="evidence" value="ECO:0007669"/>
    <property type="project" value="UniProtKB-KW"/>
</dbReference>
<evidence type="ECO:0000256" key="5">
    <source>
        <dbReference type="ARBA" id="ARBA00022722"/>
    </source>
</evidence>
<evidence type="ECO:0000256" key="7">
    <source>
        <dbReference type="ARBA" id="ARBA00022801"/>
    </source>
</evidence>
<evidence type="ECO:0000256" key="6">
    <source>
        <dbReference type="ARBA" id="ARBA00022759"/>
    </source>
</evidence>
<dbReference type="Gene3D" id="2.40.70.10">
    <property type="entry name" value="Acid Proteases"/>
    <property type="match status" value="1"/>
</dbReference>
<evidence type="ECO:0000259" key="13">
    <source>
        <dbReference type="PROSITE" id="PS50175"/>
    </source>
</evidence>
<sequence length="1382" mass="156092">MVRNDKIRLPPQEKPDVIYEVLCSCSASYIGETGNSLSQRFSQHLSCLNHYKSALSDLQGQETKRRGRPRKTQPQAAVDVAVKASAIVEHASHCDGQFVPQVICHEEDFQLRKIKEALFIRHNEVINRDKGKEDSASVAGVAVKLPPFWPHTPKLWFAQAEAQFHLRGITSSLTQFYYTIAALPDNVAADVDDLLKPYGDSPYEHLKAQLLERFSLTEDERFRSLLAASSIGDQRPSQMLREMRRLAGTMIDVNGPFFRRLFLHRLPSHVQLPLLATHTVDIDELARRADDLMLSGSAVTSMNVVESSTGAAQLQELREEVAELRRSVQSIPRNRLARGVFAHSPPRRPQQSPTPAIRRLCYYHRTFGKRQPRGLMAVGSSGTRDCRLFVITDRRSGTSFLVDTGSQVSVLPRSRFHQTTTSPHPCLIAANGARITTYGRRHLMIDLDLGKLMHWSFIIADVLRPILGADFLRHYNLLVDMNQHRLVDGTTFTTAAGSLSATVTNALHGLHLPPNKGAALLARFPSLTSCMASNDPVLHTTRHYITTVGPPVFSRPRRLPPEKLRVAKHEFEIMAQMGIIRPSKSSWASPLHLVPKKQPGTWRPCGDYRRLNMVTVPDRYPILHIHDVTDKLFGKRIFSKIDLVRAYQQIPVHAPDVPKTAIITPFGLYEYVRMPFGLRNAAQTFQRFIDEVTRGLDFCYAYLDDILVASQSEEEHDAHLTQLFQRLNDYGVRLNPDKCMFYAAELDFLGCHISPQGIRPLGSKVVAIREFPQPTTVQELRQFLGCVNFYRRFIPRAAVLLSPLERLLAAQSKDGRLTLPSHALEAFETAKQALAEAALLTYPKDNAPLSLVVDASNDAAGAVLQQKLSGRWVPLSFFSRRFQPRECRYSAFGRELLAIYLSIRHFRHWLEGRQFTILTDHKPIVQAIQRGSGNHNPRETRQLDYITSFSVDVRHIKGRENAVADALSRAAIGSLSTILDSANVRELAEAQRCDQELVKVKNNTSLQLKLLNLQELGVRVWCDVSRGRVRPYVPEALRRKVFSVLHSLSHPGIRGSRRLVAQHYVWPYMNRDVAKWVRCCLLCQRTKVQRHTQTPPSTFTIPDRRFDHVHLDIVGPLPSARGCSYLLTMIDRFTRWPEVAPIANTTAETVCRAFVSTWIQRFGVPTVITTDQGRQFQSALWQQLALSLGIALAPTSAYHPQANGIVERFHRHLKSALTAHAATTNRWIDSLPLVMLGIRSTVKEDLHHAPAELVFGAPLRLPGVFFTEVSRLEPSALTDQLKIFFDSVRPTPTRVSKTTKWFIPRHLETCTHVFLRNDAVRPPLTPTYDGPFLVTRRTAKTITLLLHDKLKTVSLDRVKPAFIDAADQKSSLPHDKVGLWNE</sequence>
<evidence type="ECO:0000256" key="9">
    <source>
        <dbReference type="ARBA" id="ARBA00022884"/>
    </source>
</evidence>
<evidence type="ECO:0000256" key="4">
    <source>
        <dbReference type="ARBA" id="ARBA00022695"/>
    </source>
</evidence>
<dbReference type="Gene3D" id="3.10.10.10">
    <property type="entry name" value="HIV Type 1 Reverse Transcriptase, subunit A, domain 1"/>
    <property type="match status" value="1"/>
</dbReference>
<evidence type="ECO:0000256" key="1">
    <source>
        <dbReference type="ARBA" id="ARBA00012493"/>
    </source>
</evidence>
<feature type="domain" description="Integrase catalytic" evidence="15">
    <location>
        <begin position="1098"/>
        <end position="1258"/>
    </location>
</feature>
<dbReference type="InterPro" id="IPR000477">
    <property type="entry name" value="RT_dom"/>
</dbReference>
<dbReference type="InterPro" id="IPR041577">
    <property type="entry name" value="RT_RNaseH_2"/>
</dbReference>
<dbReference type="Gene3D" id="1.10.340.70">
    <property type="match status" value="1"/>
</dbReference>
<dbReference type="Pfam" id="PF17921">
    <property type="entry name" value="Integrase_H2C2"/>
    <property type="match status" value="1"/>
</dbReference>
<evidence type="ECO:0000256" key="2">
    <source>
        <dbReference type="ARBA" id="ARBA00022670"/>
    </source>
</evidence>
<dbReference type="InterPro" id="IPR012337">
    <property type="entry name" value="RNaseH-like_sf"/>
</dbReference>
<dbReference type="SUPFAM" id="SSF50630">
    <property type="entry name" value="Acid proteases"/>
    <property type="match status" value="1"/>
</dbReference>
<dbReference type="PROSITE" id="PS00141">
    <property type="entry name" value="ASP_PROTEASE"/>
    <property type="match status" value="1"/>
</dbReference>
<dbReference type="Pfam" id="PF23055">
    <property type="entry name" value="DUF7041"/>
    <property type="match status" value="1"/>
</dbReference>
<dbReference type="CDD" id="cd09274">
    <property type="entry name" value="RNase_HI_RT_Ty3"/>
    <property type="match status" value="1"/>
</dbReference>
<dbReference type="GO" id="GO:0004519">
    <property type="term" value="F:endonuclease activity"/>
    <property type="evidence" value="ECO:0007669"/>
    <property type="project" value="UniProtKB-KW"/>
</dbReference>
<feature type="domain" description="Peptidase A2" evidence="13">
    <location>
        <begin position="398"/>
        <end position="471"/>
    </location>
</feature>
<dbReference type="FunFam" id="3.10.20.370:FF:000001">
    <property type="entry name" value="Retrovirus-related Pol polyprotein from transposon 17.6-like protein"/>
    <property type="match status" value="1"/>
</dbReference>
<dbReference type="Gene3D" id="3.30.420.10">
    <property type="entry name" value="Ribonuclease H-like superfamily/Ribonuclease H"/>
    <property type="match status" value="1"/>
</dbReference>
<protein>
    <recommendedName>
        <fullName evidence="1">RNA-directed DNA polymerase</fullName>
        <ecNumber evidence="1">2.7.7.49</ecNumber>
    </recommendedName>
</protein>
<evidence type="ECO:0000256" key="12">
    <source>
        <dbReference type="ARBA" id="ARBA00023268"/>
    </source>
</evidence>
<dbReference type="InterPro" id="IPR001584">
    <property type="entry name" value="Integrase_cat-core"/>
</dbReference>
<keyword evidence="7" id="KW-0378">Hydrolase</keyword>
<evidence type="ECO:0000256" key="11">
    <source>
        <dbReference type="ARBA" id="ARBA00022918"/>
    </source>
</evidence>
<keyword evidence="5" id="KW-0540">Nuclease</keyword>
<dbReference type="InterPro" id="IPR001995">
    <property type="entry name" value="Peptidase_A2_cat"/>
</dbReference>
<dbReference type="GO" id="GO:0003964">
    <property type="term" value="F:RNA-directed DNA polymerase activity"/>
    <property type="evidence" value="ECO:0007669"/>
    <property type="project" value="UniProtKB-KW"/>
</dbReference>
<dbReference type="InterPro" id="IPR001969">
    <property type="entry name" value="Aspartic_peptidase_AS"/>
</dbReference>
<keyword evidence="9" id="KW-0694">RNA-binding</keyword>
<accession>A0A085MR14</accession>
<keyword evidence="3" id="KW-0808">Transferase</keyword>
<keyword evidence="6" id="KW-0255">Endonuclease</keyword>
<keyword evidence="2" id="KW-0645">Protease</keyword>
<feature type="domain" description="Reverse transcriptase" evidence="14">
    <location>
        <begin position="575"/>
        <end position="753"/>
    </location>
</feature>
<dbReference type="SUPFAM" id="SSF56672">
    <property type="entry name" value="DNA/RNA polymerases"/>
    <property type="match status" value="1"/>
</dbReference>